<proteinExistence type="predicted"/>
<gene>
    <name evidence="1" type="ORF">COO91_02810</name>
</gene>
<dbReference type="KEGG" id="nfl:COO91_02810"/>
<sequence>MEVRGEDKFLLRAKTASTANKSELSAEYFDTYNQLKGLPEGEIKLLLAEKDNQIRRLENMVMTALERPSFYANNYKNQGDTMSQSPKKQSNFNLQGAQFAGGLVDAETVTANQIGGNITNYTPEQRQNLAEAAADIQQLLNQLGQAYPTNTPLEKQIVVTEVLKEIERNPTLKARVIGALKAGGTEALKELLDHPAVNVLLAALEGWQDAE</sequence>
<evidence type="ECO:0000313" key="1">
    <source>
        <dbReference type="EMBL" id="AUB36883.1"/>
    </source>
</evidence>
<evidence type="ECO:0008006" key="3">
    <source>
        <dbReference type="Google" id="ProtNLM"/>
    </source>
</evidence>
<reference evidence="1 2" key="1">
    <citation type="submission" date="2017-11" db="EMBL/GenBank/DDBJ databases">
        <title>Complete genome of a free-living desiccation-tolerant cyanobacterium and its photosynthetic adaptation to extreme terrestrial habitat.</title>
        <authorList>
            <person name="Shang J."/>
        </authorList>
    </citation>
    <scope>NUCLEOTIDE SEQUENCE [LARGE SCALE GENOMIC DNA]</scope>
    <source>
        <strain evidence="1 2">CCNUN1</strain>
    </source>
</reference>
<dbReference type="AlphaFoldDB" id="A0A2K8SNJ9"/>
<name>A0A2K8SNJ9_9NOSO</name>
<evidence type="ECO:0000313" key="2">
    <source>
        <dbReference type="Proteomes" id="UP000232003"/>
    </source>
</evidence>
<protein>
    <recommendedName>
        <fullName evidence="3">HEAT repeat domain-containing protein</fullName>
    </recommendedName>
</protein>
<accession>A0A2K8SNJ9</accession>
<organism evidence="1 2">
    <name type="scientific">Nostoc flagelliforme CCNUN1</name>
    <dbReference type="NCBI Taxonomy" id="2038116"/>
    <lineage>
        <taxon>Bacteria</taxon>
        <taxon>Bacillati</taxon>
        <taxon>Cyanobacteriota</taxon>
        <taxon>Cyanophyceae</taxon>
        <taxon>Nostocales</taxon>
        <taxon>Nostocaceae</taxon>
        <taxon>Nostoc</taxon>
    </lineage>
</organism>
<dbReference type="Proteomes" id="UP000232003">
    <property type="component" value="Chromosome"/>
</dbReference>
<keyword evidence="2" id="KW-1185">Reference proteome</keyword>
<dbReference type="EMBL" id="CP024785">
    <property type="protein sequence ID" value="AUB36883.1"/>
    <property type="molecule type" value="Genomic_DNA"/>
</dbReference>